<sequence length="103" mass="11642">LVVYSIFIVVAFRLSFLLMLDITAFLKNTHTWILLASVLPLSLFSFVKLGLYRAVLRYMNTQAMWAIIAGVVLSTVYLTVLSFFLSAPVPRTVPFIYASFCIL</sequence>
<evidence type="ECO:0000313" key="2">
    <source>
        <dbReference type="EMBL" id="TMP21113.1"/>
    </source>
</evidence>
<protein>
    <submittedName>
        <fullName evidence="2">Nucleoside-diphosphate sugar epimerase</fullName>
    </submittedName>
</protein>
<evidence type="ECO:0000313" key="3">
    <source>
        <dbReference type="Proteomes" id="UP000310249"/>
    </source>
</evidence>
<dbReference type="EMBL" id="PNCI01000176">
    <property type="protein sequence ID" value="TMP21113.1"/>
    <property type="molecule type" value="Genomic_DNA"/>
</dbReference>
<proteinExistence type="predicted"/>
<feature type="transmembrane region" description="Helical" evidence="1">
    <location>
        <begin position="7"/>
        <end position="26"/>
    </location>
</feature>
<dbReference type="Proteomes" id="UP000310249">
    <property type="component" value="Unassembled WGS sequence"/>
</dbReference>
<comment type="caution">
    <text evidence="2">The sequence shown here is derived from an EMBL/GenBank/DDBJ whole genome shotgun (WGS) entry which is preliminary data.</text>
</comment>
<evidence type="ECO:0000256" key="1">
    <source>
        <dbReference type="SAM" id="Phobius"/>
    </source>
</evidence>
<dbReference type="AlphaFoldDB" id="A0A5S3WFL9"/>
<feature type="transmembrane region" description="Helical" evidence="1">
    <location>
        <begin position="63"/>
        <end position="85"/>
    </location>
</feature>
<keyword evidence="1" id="KW-0472">Membrane</keyword>
<gene>
    <name evidence="2" type="ORF">CWB99_24130</name>
</gene>
<feature type="transmembrane region" description="Helical" evidence="1">
    <location>
        <begin position="32"/>
        <end position="51"/>
    </location>
</feature>
<reference evidence="2 3" key="1">
    <citation type="submission" date="2018-01" db="EMBL/GenBank/DDBJ databases">
        <authorList>
            <person name="Paulsen S."/>
            <person name="Gram L.K."/>
        </authorList>
    </citation>
    <scope>NUCLEOTIDE SEQUENCE [LARGE SCALE GENOMIC DNA]</scope>
    <source>
        <strain evidence="2 3">S2676</strain>
    </source>
</reference>
<keyword evidence="1" id="KW-0812">Transmembrane</keyword>
<name>A0A5S3WFL9_9GAMM</name>
<keyword evidence="1" id="KW-1133">Transmembrane helix</keyword>
<accession>A0A5S3WFL9</accession>
<organism evidence="2 3">
    <name type="scientific">Pseudoalteromonas rubra</name>
    <dbReference type="NCBI Taxonomy" id="43658"/>
    <lineage>
        <taxon>Bacteria</taxon>
        <taxon>Pseudomonadati</taxon>
        <taxon>Pseudomonadota</taxon>
        <taxon>Gammaproteobacteria</taxon>
        <taxon>Alteromonadales</taxon>
        <taxon>Pseudoalteromonadaceae</taxon>
        <taxon>Pseudoalteromonas</taxon>
    </lineage>
</organism>
<feature type="non-terminal residue" evidence="2">
    <location>
        <position position="103"/>
    </location>
</feature>
<feature type="non-terminal residue" evidence="2">
    <location>
        <position position="1"/>
    </location>
</feature>
<reference evidence="3" key="2">
    <citation type="submission" date="2019-06" db="EMBL/GenBank/DDBJ databases">
        <title>Co-occurence of chitin degradation, pigmentation and bioactivity in marine Pseudoalteromonas.</title>
        <authorList>
            <person name="Sonnenschein E.C."/>
            <person name="Bech P.K."/>
        </authorList>
    </citation>
    <scope>NUCLEOTIDE SEQUENCE [LARGE SCALE GENOMIC DNA]</scope>
    <source>
        <strain evidence="3">S2676</strain>
    </source>
</reference>